<dbReference type="Gene3D" id="3.40.190.10">
    <property type="entry name" value="Periplasmic binding protein-like II"/>
    <property type="match status" value="2"/>
</dbReference>
<comment type="subcellular location">
    <subcellularLocation>
        <location evidence="1">Endomembrane system</location>
    </subcellularLocation>
    <subcellularLocation>
        <location evidence="2">Periplasm</location>
    </subcellularLocation>
</comment>
<keyword evidence="6" id="KW-0997">Cell inner membrane</keyword>
<keyword evidence="8 9" id="KW-0472">Membrane</keyword>
<accession>A0ABS4AMY4</accession>
<gene>
    <name evidence="10" type="ORF">J5Y09_02210</name>
</gene>
<keyword evidence="9" id="KW-1133">Transmembrane helix</keyword>
<keyword evidence="5" id="KW-1003">Cell membrane</keyword>
<dbReference type="SUPFAM" id="SSF53850">
    <property type="entry name" value="Periplasmic binding protein-like II"/>
    <property type="match status" value="1"/>
</dbReference>
<dbReference type="PANTHER" id="PTHR30024:SF47">
    <property type="entry name" value="TAURINE-BINDING PERIPLASMIC PROTEIN"/>
    <property type="match status" value="1"/>
</dbReference>
<keyword evidence="7" id="KW-0732">Signal</keyword>
<dbReference type="Proteomes" id="UP000680815">
    <property type="component" value="Unassembled WGS sequence"/>
</dbReference>
<evidence type="ECO:0000256" key="4">
    <source>
        <dbReference type="ARBA" id="ARBA00022448"/>
    </source>
</evidence>
<feature type="transmembrane region" description="Helical" evidence="9">
    <location>
        <begin position="16"/>
        <end position="37"/>
    </location>
</feature>
<comment type="similarity">
    <text evidence="3">Belongs to the bacterial solute-binding protein SsuA/TauA family.</text>
</comment>
<keyword evidence="4" id="KW-0813">Transport</keyword>
<dbReference type="PANTHER" id="PTHR30024">
    <property type="entry name" value="ALIPHATIC SULFONATES-BINDING PROTEIN-RELATED"/>
    <property type="match status" value="1"/>
</dbReference>
<dbReference type="RefSeq" id="WP_209350069.1">
    <property type="nucleotide sequence ID" value="NZ_JAGIYZ010000001.1"/>
</dbReference>
<evidence type="ECO:0000313" key="10">
    <source>
        <dbReference type="EMBL" id="MBP0462713.1"/>
    </source>
</evidence>
<keyword evidence="11" id="KW-1185">Reference proteome</keyword>
<dbReference type="CDD" id="cd13553">
    <property type="entry name" value="PBP2_NrtA_CpmA_like"/>
    <property type="match status" value="1"/>
</dbReference>
<dbReference type="InterPro" id="IPR044527">
    <property type="entry name" value="NrtA/CpmA_ABC-bd_dom"/>
</dbReference>
<organism evidence="10 11">
    <name type="scientific">Roseomonas nitratireducens</name>
    <dbReference type="NCBI Taxonomy" id="2820810"/>
    <lineage>
        <taxon>Bacteria</taxon>
        <taxon>Pseudomonadati</taxon>
        <taxon>Pseudomonadota</taxon>
        <taxon>Alphaproteobacteria</taxon>
        <taxon>Acetobacterales</taxon>
        <taxon>Roseomonadaceae</taxon>
        <taxon>Roseomonas</taxon>
    </lineage>
</organism>
<evidence type="ECO:0000256" key="3">
    <source>
        <dbReference type="ARBA" id="ARBA00010742"/>
    </source>
</evidence>
<evidence type="ECO:0000256" key="8">
    <source>
        <dbReference type="ARBA" id="ARBA00023136"/>
    </source>
</evidence>
<dbReference type="EMBL" id="JAGIYZ010000001">
    <property type="protein sequence ID" value="MBP0462713.1"/>
    <property type="molecule type" value="Genomic_DNA"/>
</dbReference>
<reference evidence="10 11" key="1">
    <citation type="submission" date="2021-03" db="EMBL/GenBank/DDBJ databases">
        <authorList>
            <person name="So Y."/>
        </authorList>
    </citation>
    <scope>NUCLEOTIDE SEQUENCE [LARGE SCALE GENOMIC DNA]</scope>
    <source>
        <strain evidence="10 11">PWR1</strain>
    </source>
</reference>
<dbReference type="Pfam" id="PF13379">
    <property type="entry name" value="NMT1_2"/>
    <property type="match status" value="1"/>
</dbReference>
<name>A0ABS4AMY4_9PROT</name>
<evidence type="ECO:0000256" key="5">
    <source>
        <dbReference type="ARBA" id="ARBA00022475"/>
    </source>
</evidence>
<evidence type="ECO:0000256" key="2">
    <source>
        <dbReference type="ARBA" id="ARBA00004418"/>
    </source>
</evidence>
<proteinExistence type="inferred from homology"/>
<sequence>MDAPPLRIGYVPLTDAAPLVVADALGFFAAAGLRVVLSPERAWATLRDKLAFGVLDAAHLLGPMAVALAVGAGGLKRRLDVTLRLGRNGNCLVLSHALADAAGAVAPPLPAAAFAAALHARAEEGLPPPTLGVVFPHSSHNYLLREWLASGGLDPDHDARLVVVPPPQMARALAEGAIEGFCAGEPWGSHAVALGAGRYALSTGDIWPDHPEKVLAFAEGFALRATDQVVAATAAVIEAQRWLDDPANRPAAAALLAERVFPGMPHATVAAALEGCVAAPPGGLPARLAAPLGFDPDHPPSPATAERWFAAMRRWGHLPAGAAEDAARGPWRPDLWQRAAARLAPSASTPIPQEPAA</sequence>
<evidence type="ECO:0000256" key="9">
    <source>
        <dbReference type="SAM" id="Phobius"/>
    </source>
</evidence>
<keyword evidence="9" id="KW-0812">Transmembrane</keyword>
<evidence type="ECO:0000256" key="1">
    <source>
        <dbReference type="ARBA" id="ARBA00004308"/>
    </source>
</evidence>
<evidence type="ECO:0000313" key="11">
    <source>
        <dbReference type="Proteomes" id="UP000680815"/>
    </source>
</evidence>
<comment type="caution">
    <text evidence="10">The sequence shown here is derived from an EMBL/GenBank/DDBJ whole genome shotgun (WGS) entry which is preliminary data.</text>
</comment>
<evidence type="ECO:0000256" key="7">
    <source>
        <dbReference type="ARBA" id="ARBA00022729"/>
    </source>
</evidence>
<feature type="transmembrane region" description="Helical" evidence="9">
    <location>
        <begin position="57"/>
        <end position="75"/>
    </location>
</feature>
<protein>
    <submittedName>
        <fullName evidence="10">ABC transporter substrate-binding protein</fullName>
    </submittedName>
</protein>
<evidence type="ECO:0000256" key="6">
    <source>
        <dbReference type="ARBA" id="ARBA00022519"/>
    </source>
</evidence>